<comment type="caution">
    <text evidence="4">The sequence shown here is derived from an EMBL/GenBank/DDBJ whole genome shotgun (WGS) entry which is preliminary data.</text>
</comment>
<dbReference type="PANTHER" id="PTHR43201">
    <property type="entry name" value="ACYL-COA SYNTHETASE"/>
    <property type="match status" value="1"/>
</dbReference>
<evidence type="ECO:0000256" key="1">
    <source>
        <dbReference type="ARBA" id="ARBA00006432"/>
    </source>
</evidence>
<keyword evidence="5" id="KW-1185">Reference proteome</keyword>
<dbReference type="RefSeq" id="WP_377849420.1">
    <property type="nucleotide sequence ID" value="NZ_JBHLZU010000001.1"/>
</dbReference>
<comment type="similarity">
    <text evidence="1">Belongs to the ATP-dependent AMP-binding enzyme family.</text>
</comment>
<evidence type="ECO:0000259" key="3">
    <source>
        <dbReference type="Pfam" id="PF00501"/>
    </source>
</evidence>
<keyword evidence="2" id="KW-0436">Ligase</keyword>
<accession>A0ABV5ZN83</accession>
<dbReference type="EMBL" id="JBHLZU010000001">
    <property type="protein sequence ID" value="MFB9902332.1"/>
    <property type="molecule type" value="Genomic_DNA"/>
</dbReference>
<dbReference type="PANTHER" id="PTHR43201:SF5">
    <property type="entry name" value="MEDIUM-CHAIN ACYL-COA LIGASE ACSF2, MITOCHONDRIAL"/>
    <property type="match status" value="1"/>
</dbReference>
<evidence type="ECO:0000256" key="2">
    <source>
        <dbReference type="ARBA" id="ARBA00022598"/>
    </source>
</evidence>
<evidence type="ECO:0000313" key="4">
    <source>
        <dbReference type="EMBL" id="MFB9902332.1"/>
    </source>
</evidence>
<proteinExistence type="inferred from homology"/>
<evidence type="ECO:0000313" key="5">
    <source>
        <dbReference type="Proteomes" id="UP001589693"/>
    </source>
</evidence>
<gene>
    <name evidence="4" type="ORF">ACFFQA_00140</name>
</gene>
<dbReference type="Pfam" id="PF00501">
    <property type="entry name" value="AMP-binding"/>
    <property type="match status" value="1"/>
</dbReference>
<protein>
    <submittedName>
        <fullName evidence="4">Class I adenylate-forming enzyme family protein</fullName>
    </submittedName>
</protein>
<sequence length="459" mass="48548">MTAQHYDLDRITGFLDGVEEAQPGPDGGTESLAELVAAFAALPARPGSVVVIALPNGTRLLRLFFAVHLAGHTPVLLSPSTPPSRVRGIARHLGAFALVRAAIRRGDYGEADVRRLAGSDLAVFPGPHTAHGPGNVILMSSGTSGLATGCLHGMDALLRNARRHVASIGQNAADTVLVSLPAYYSFALVAQVLGSLVAGSRLVVAGPPFSTANYLSTVRGRRVTVSSLTPILAKSLVAAGVELPSPLRSLTVGGQALDGDHVARLLKLNPDLGVYLTYGLTEAGPRVSTLAAHREPPHRHGSVGLPLDGVEVTVRDNELLVRSDTVYRERVGEPAPSKRGQLVEPGLVATGDIGFVDPDGYVVVRGRSTDFTVVRGEKVSMAAVRRAAESLPHVVRAAARVLDDDTDTDSARLELDVYVDDVNSPSEAEVQRQLRSLLTRSERPRVVRVHPLPAGEFHK</sequence>
<dbReference type="Gene3D" id="3.40.50.12780">
    <property type="entry name" value="N-terminal domain of ligase-like"/>
    <property type="match status" value="1"/>
</dbReference>
<dbReference type="CDD" id="cd04433">
    <property type="entry name" value="AFD_class_I"/>
    <property type="match status" value="1"/>
</dbReference>
<feature type="domain" description="AMP-dependent synthetase/ligase" evidence="3">
    <location>
        <begin position="37"/>
        <end position="318"/>
    </location>
</feature>
<organism evidence="4 5">
    <name type="scientific">Allokutzneria oryzae</name>
    <dbReference type="NCBI Taxonomy" id="1378989"/>
    <lineage>
        <taxon>Bacteria</taxon>
        <taxon>Bacillati</taxon>
        <taxon>Actinomycetota</taxon>
        <taxon>Actinomycetes</taxon>
        <taxon>Pseudonocardiales</taxon>
        <taxon>Pseudonocardiaceae</taxon>
        <taxon>Allokutzneria</taxon>
    </lineage>
</organism>
<dbReference type="InterPro" id="IPR042099">
    <property type="entry name" value="ANL_N_sf"/>
</dbReference>
<dbReference type="Proteomes" id="UP001589693">
    <property type="component" value="Unassembled WGS sequence"/>
</dbReference>
<dbReference type="InterPro" id="IPR000873">
    <property type="entry name" value="AMP-dep_synth/lig_dom"/>
</dbReference>
<dbReference type="SUPFAM" id="SSF56801">
    <property type="entry name" value="Acetyl-CoA synthetase-like"/>
    <property type="match status" value="1"/>
</dbReference>
<name>A0ABV5ZN83_9PSEU</name>
<reference evidence="4 5" key="1">
    <citation type="submission" date="2024-09" db="EMBL/GenBank/DDBJ databases">
        <authorList>
            <person name="Sun Q."/>
            <person name="Mori K."/>
        </authorList>
    </citation>
    <scope>NUCLEOTIDE SEQUENCE [LARGE SCALE GENOMIC DNA]</scope>
    <source>
        <strain evidence="4 5">TBRC 7907</strain>
    </source>
</reference>